<name>A0AAV4TL21_9ARAC</name>
<evidence type="ECO:0000313" key="2">
    <source>
        <dbReference type="Proteomes" id="UP001054837"/>
    </source>
</evidence>
<reference evidence="1 2" key="1">
    <citation type="submission" date="2021-06" db="EMBL/GenBank/DDBJ databases">
        <title>Caerostris darwini draft genome.</title>
        <authorList>
            <person name="Kono N."/>
            <person name="Arakawa K."/>
        </authorList>
    </citation>
    <scope>NUCLEOTIDE SEQUENCE [LARGE SCALE GENOMIC DNA]</scope>
</reference>
<evidence type="ECO:0000313" key="1">
    <source>
        <dbReference type="EMBL" id="GIY45500.1"/>
    </source>
</evidence>
<sequence length="127" mass="14642">MNYRFKKSSIICFAKSDKSFSIPKTEIRVKRNWYFCKRVDSYPLLGSKPTVTRRWFRSRPLSRPLTWGQLLVEPPNFRSPATLLYGVYQNPVGSSASTVRNNSAFLPLSHSSEHNTLCVSKPCRTPR</sequence>
<comment type="caution">
    <text evidence="1">The sequence shown here is derived from an EMBL/GenBank/DDBJ whole genome shotgun (WGS) entry which is preliminary data.</text>
</comment>
<dbReference type="Proteomes" id="UP001054837">
    <property type="component" value="Unassembled WGS sequence"/>
</dbReference>
<gene>
    <name evidence="1" type="ORF">CDAR_400921</name>
</gene>
<accession>A0AAV4TL21</accession>
<protein>
    <submittedName>
        <fullName evidence="1">Uncharacterized protein</fullName>
    </submittedName>
</protein>
<dbReference type="AlphaFoldDB" id="A0AAV4TL21"/>
<keyword evidence="2" id="KW-1185">Reference proteome</keyword>
<organism evidence="1 2">
    <name type="scientific">Caerostris darwini</name>
    <dbReference type="NCBI Taxonomy" id="1538125"/>
    <lineage>
        <taxon>Eukaryota</taxon>
        <taxon>Metazoa</taxon>
        <taxon>Ecdysozoa</taxon>
        <taxon>Arthropoda</taxon>
        <taxon>Chelicerata</taxon>
        <taxon>Arachnida</taxon>
        <taxon>Araneae</taxon>
        <taxon>Araneomorphae</taxon>
        <taxon>Entelegynae</taxon>
        <taxon>Araneoidea</taxon>
        <taxon>Araneidae</taxon>
        <taxon>Caerostris</taxon>
    </lineage>
</organism>
<dbReference type="EMBL" id="BPLQ01009633">
    <property type="protein sequence ID" value="GIY45500.1"/>
    <property type="molecule type" value="Genomic_DNA"/>
</dbReference>
<proteinExistence type="predicted"/>